<sequence length="67" mass="7823">MDPHVTTFGNSLPARTFRFIPRHGKDGWLKMGFKGPSLWDSPPCRDLCLKWDDYDILYEQSLNYCKG</sequence>
<proteinExistence type="predicted"/>
<organism evidence="1 2">
    <name type="scientific">Oesophagostomum dentatum</name>
    <name type="common">Nodular worm</name>
    <dbReference type="NCBI Taxonomy" id="61180"/>
    <lineage>
        <taxon>Eukaryota</taxon>
        <taxon>Metazoa</taxon>
        <taxon>Ecdysozoa</taxon>
        <taxon>Nematoda</taxon>
        <taxon>Chromadorea</taxon>
        <taxon>Rhabditida</taxon>
        <taxon>Rhabditina</taxon>
        <taxon>Rhabditomorpha</taxon>
        <taxon>Strongyloidea</taxon>
        <taxon>Strongylidae</taxon>
        <taxon>Oesophagostomum</taxon>
    </lineage>
</organism>
<keyword evidence="2" id="KW-1185">Reference proteome</keyword>
<gene>
    <name evidence="1" type="ORF">OESDEN_14213</name>
</gene>
<dbReference type="OrthoDB" id="5861541at2759"/>
<accession>A0A0B1SRB5</accession>
<dbReference type="EMBL" id="KN561737">
    <property type="protein sequence ID" value="KHJ86047.1"/>
    <property type="molecule type" value="Genomic_DNA"/>
</dbReference>
<feature type="non-terminal residue" evidence="1">
    <location>
        <position position="67"/>
    </location>
</feature>
<protein>
    <submittedName>
        <fullName evidence="1">Uncharacterized protein</fullName>
    </submittedName>
</protein>
<reference evidence="1 2" key="1">
    <citation type="submission" date="2014-03" db="EMBL/GenBank/DDBJ databases">
        <title>Draft genome of the hookworm Oesophagostomum dentatum.</title>
        <authorList>
            <person name="Mitreva M."/>
        </authorList>
    </citation>
    <scope>NUCLEOTIDE SEQUENCE [LARGE SCALE GENOMIC DNA]</scope>
    <source>
        <strain evidence="1 2">OD-Hann</strain>
    </source>
</reference>
<dbReference type="AlphaFoldDB" id="A0A0B1SRB5"/>
<evidence type="ECO:0000313" key="2">
    <source>
        <dbReference type="Proteomes" id="UP000053660"/>
    </source>
</evidence>
<name>A0A0B1SRB5_OESDE</name>
<dbReference type="Proteomes" id="UP000053660">
    <property type="component" value="Unassembled WGS sequence"/>
</dbReference>
<evidence type="ECO:0000313" key="1">
    <source>
        <dbReference type="EMBL" id="KHJ86047.1"/>
    </source>
</evidence>